<comment type="catalytic activity">
    <reaction evidence="4">
        <text>alpha-D-glucose 6-phosphate = beta-D-fructose 6-phosphate</text>
        <dbReference type="Rhea" id="RHEA:11816"/>
        <dbReference type="ChEBI" id="CHEBI:57634"/>
        <dbReference type="ChEBI" id="CHEBI:58225"/>
        <dbReference type="EC" id="5.3.1.9"/>
    </reaction>
</comment>
<dbReference type="GO" id="GO:0051156">
    <property type="term" value="P:glucose 6-phosphate metabolic process"/>
    <property type="evidence" value="ECO:0007669"/>
    <property type="project" value="TreeGrafter"/>
</dbReference>
<evidence type="ECO:0000256" key="4">
    <source>
        <dbReference type="RuleBase" id="RU000612"/>
    </source>
</evidence>
<keyword evidence="2 4" id="KW-0324">Glycolysis</keyword>
<dbReference type="PRINTS" id="PR00662">
    <property type="entry name" value="G6PISOMERASE"/>
</dbReference>
<dbReference type="PANTHER" id="PTHR11469:SF1">
    <property type="entry name" value="GLUCOSE-6-PHOSPHATE ISOMERASE"/>
    <property type="match status" value="1"/>
</dbReference>
<keyword evidence="1 4" id="KW-0312">Gluconeogenesis</keyword>
<feature type="region of interest" description="Disordered" evidence="5">
    <location>
        <begin position="1"/>
        <end position="21"/>
    </location>
</feature>
<dbReference type="Pfam" id="PF00342">
    <property type="entry name" value="PGI"/>
    <property type="match status" value="1"/>
</dbReference>
<evidence type="ECO:0000256" key="3">
    <source>
        <dbReference type="ARBA" id="ARBA00023235"/>
    </source>
</evidence>
<dbReference type="GO" id="GO:0097367">
    <property type="term" value="F:carbohydrate derivative binding"/>
    <property type="evidence" value="ECO:0007669"/>
    <property type="project" value="InterPro"/>
</dbReference>
<accession>A0A9D7SXT7</accession>
<dbReference type="InterPro" id="IPR046348">
    <property type="entry name" value="SIS_dom_sf"/>
</dbReference>
<keyword evidence="3 4" id="KW-0413">Isomerase</keyword>
<dbReference type="GO" id="GO:0004347">
    <property type="term" value="F:glucose-6-phosphate isomerase activity"/>
    <property type="evidence" value="ECO:0007669"/>
    <property type="project" value="UniProtKB-EC"/>
</dbReference>
<dbReference type="PANTHER" id="PTHR11469">
    <property type="entry name" value="GLUCOSE-6-PHOSPHATE ISOMERASE"/>
    <property type="match status" value="1"/>
</dbReference>
<evidence type="ECO:0000256" key="5">
    <source>
        <dbReference type="SAM" id="MobiDB-lite"/>
    </source>
</evidence>
<dbReference type="GO" id="GO:0048029">
    <property type="term" value="F:monosaccharide binding"/>
    <property type="evidence" value="ECO:0007669"/>
    <property type="project" value="TreeGrafter"/>
</dbReference>
<dbReference type="Gene3D" id="3.40.50.10490">
    <property type="entry name" value="Glucose-6-phosphate isomerase like protein, domain 1"/>
    <property type="match status" value="3"/>
</dbReference>
<evidence type="ECO:0000313" key="7">
    <source>
        <dbReference type="Proteomes" id="UP000808337"/>
    </source>
</evidence>
<dbReference type="PROSITE" id="PS51463">
    <property type="entry name" value="P_GLUCOSE_ISOMERASE_3"/>
    <property type="match status" value="1"/>
</dbReference>
<dbReference type="AlphaFoldDB" id="A0A9D7SXT7"/>
<organism evidence="6 7">
    <name type="scientific">Candidatus Opimibacter skivensis</name>
    <dbReference type="NCBI Taxonomy" id="2982028"/>
    <lineage>
        <taxon>Bacteria</taxon>
        <taxon>Pseudomonadati</taxon>
        <taxon>Bacteroidota</taxon>
        <taxon>Saprospiria</taxon>
        <taxon>Saprospirales</taxon>
        <taxon>Saprospiraceae</taxon>
        <taxon>Candidatus Opimibacter</taxon>
    </lineage>
</organism>
<dbReference type="EMBL" id="JADKGY010000022">
    <property type="protein sequence ID" value="MBK9983645.1"/>
    <property type="molecule type" value="Genomic_DNA"/>
</dbReference>
<sequence length="592" mass="65710">MDSSHNPAKNTSTISDEKVSPQHINYAEQGMELKAMYSSLDEKQIPTLLFEKNPHLWVSDPQQVNDISQRLGWISLPDYYLEHAAEIIEFASQIKNEGYTYAVLLGMGGSSLCSEVARETFGSVEGYPQLFVLDNTEPDAIVDLEDKIELEKTLFIAASKSGNTAETLSFFQYFYQQLEKKNHKNPGDHFIAITDEGTPLVKIAEQHKFRKVFINPSDLGGRYSVLSAFGLVPMALMGIDIIELLNSARQMELSCKAVPSAMNPGISLGVILGIAQRHGRDKVTFILSSSISSFGLWVEQLIAESTGKEGHGLIPVSGETPGQPGVYGKDRIFIYMFLSTDHNGDDTAKVESLEKAGHPIVRIELPDKLALGGEFYRWEIATAIAGIIMNINPFDQPNVEESKKNTNQLLADWVKDGAFKKSAPLLQTGDISIYAGKKVESLASGKYNTAGDLVNSFTTQAKPDDYIAFLPYFMLTSSREEILQNWRHHLRDELKVATTLLNGPRYLHSTGQLHKGGPDTGLFILLMGDDEESLPIPESKFGFDILHQAQALGDFRSLDEKGRRVIRIHLGKDIDAGLNQLYQSVYNKHHIS</sequence>
<evidence type="ECO:0000313" key="6">
    <source>
        <dbReference type="EMBL" id="MBK9983645.1"/>
    </source>
</evidence>
<dbReference type="InterPro" id="IPR001672">
    <property type="entry name" value="G6P_Isomerase"/>
</dbReference>
<reference evidence="6 7" key="1">
    <citation type="submission" date="2020-10" db="EMBL/GenBank/DDBJ databases">
        <title>Connecting structure to function with the recovery of over 1000 high-quality activated sludge metagenome-assembled genomes encoding full-length rRNA genes using long-read sequencing.</title>
        <authorList>
            <person name="Singleton C.M."/>
            <person name="Petriglieri F."/>
            <person name="Kristensen J.M."/>
            <person name="Kirkegaard R.H."/>
            <person name="Michaelsen T.Y."/>
            <person name="Andersen M.H."/>
            <person name="Karst S.M."/>
            <person name="Dueholm M.S."/>
            <person name="Nielsen P.H."/>
            <person name="Albertsen M."/>
        </authorList>
    </citation>
    <scope>NUCLEOTIDE SEQUENCE [LARGE SCALE GENOMIC DNA]</scope>
    <source>
        <strain evidence="6">Ribe_18-Q3-R11-54_MAXAC.273</strain>
    </source>
</reference>
<feature type="compositionally biased region" description="Polar residues" evidence="5">
    <location>
        <begin position="1"/>
        <end position="14"/>
    </location>
</feature>
<dbReference type="EC" id="5.3.1.9" evidence="4"/>
<name>A0A9D7SXT7_9BACT</name>
<dbReference type="GO" id="GO:0006094">
    <property type="term" value="P:gluconeogenesis"/>
    <property type="evidence" value="ECO:0007669"/>
    <property type="project" value="UniProtKB-KW"/>
</dbReference>
<dbReference type="GO" id="GO:0006096">
    <property type="term" value="P:glycolytic process"/>
    <property type="evidence" value="ECO:0007669"/>
    <property type="project" value="UniProtKB-KW"/>
</dbReference>
<evidence type="ECO:0000256" key="1">
    <source>
        <dbReference type="ARBA" id="ARBA00022432"/>
    </source>
</evidence>
<dbReference type="InterPro" id="IPR035476">
    <property type="entry name" value="SIS_PGI_1"/>
</dbReference>
<evidence type="ECO:0000256" key="2">
    <source>
        <dbReference type="ARBA" id="ARBA00023152"/>
    </source>
</evidence>
<dbReference type="CDD" id="cd05015">
    <property type="entry name" value="SIS_PGI_1"/>
    <property type="match status" value="1"/>
</dbReference>
<comment type="caution">
    <text evidence="6">The sequence shown here is derived from an EMBL/GenBank/DDBJ whole genome shotgun (WGS) entry which is preliminary data.</text>
</comment>
<dbReference type="SUPFAM" id="SSF53697">
    <property type="entry name" value="SIS domain"/>
    <property type="match status" value="1"/>
</dbReference>
<dbReference type="Proteomes" id="UP000808337">
    <property type="component" value="Unassembled WGS sequence"/>
</dbReference>
<proteinExistence type="inferred from homology"/>
<protein>
    <recommendedName>
        <fullName evidence="4">Glucose-6-phosphate isomerase</fullName>
        <ecNumber evidence="4">5.3.1.9</ecNumber>
    </recommendedName>
</protein>
<comment type="pathway">
    <text evidence="4">Carbohydrate degradation; glycolysis; D-glyceraldehyde 3-phosphate and glycerone phosphate from D-glucose: step 2/4.</text>
</comment>
<comment type="similarity">
    <text evidence="4">Belongs to the GPI family.</text>
</comment>
<gene>
    <name evidence="6" type="ORF">IPP15_14905</name>
</gene>
<dbReference type="GO" id="GO:0005829">
    <property type="term" value="C:cytosol"/>
    <property type="evidence" value="ECO:0007669"/>
    <property type="project" value="TreeGrafter"/>
</dbReference>